<dbReference type="Pfam" id="PF00440">
    <property type="entry name" value="TetR_N"/>
    <property type="match status" value="1"/>
</dbReference>
<evidence type="ECO:0000259" key="5">
    <source>
        <dbReference type="PROSITE" id="PS50977"/>
    </source>
</evidence>
<keyword evidence="1" id="KW-0805">Transcription regulation</keyword>
<feature type="domain" description="HTH tetR-type" evidence="5">
    <location>
        <begin position="23"/>
        <end position="82"/>
    </location>
</feature>
<reference evidence="7" key="1">
    <citation type="journal article" date="2019" name="Int. J. Syst. Evol. Microbiol.">
        <title>The Global Catalogue of Microorganisms (GCM) 10K type strain sequencing project: providing services to taxonomists for standard genome sequencing and annotation.</title>
        <authorList>
            <consortium name="The Broad Institute Genomics Platform"/>
            <consortium name="The Broad Institute Genome Sequencing Center for Infectious Disease"/>
            <person name="Wu L."/>
            <person name="Ma J."/>
        </authorList>
    </citation>
    <scope>NUCLEOTIDE SEQUENCE [LARGE SCALE GENOMIC DNA]</scope>
    <source>
        <strain evidence="7">JCM 16902</strain>
    </source>
</reference>
<dbReference type="PROSITE" id="PS50977">
    <property type="entry name" value="HTH_TETR_2"/>
    <property type="match status" value="1"/>
</dbReference>
<organism evidence="6 7">
    <name type="scientific">Kineosporia mesophila</name>
    <dbReference type="NCBI Taxonomy" id="566012"/>
    <lineage>
        <taxon>Bacteria</taxon>
        <taxon>Bacillati</taxon>
        <taxon>Actinomycetota</taxon>
        <taxon>Actinomycetes</taxon>
        <taxon>Kineosporiales</taxon>
        <taxon>Kineosporiaceae</taxon>
        <taxon>Kineosporia</taxon>
    </lineage>
</organism>
<dbReference type="PANTHER" id="PTHR30055:SF234">
    <property type="entry name" value="HTH-TYPE TRANSCRIPTIONAL REGULATOR BETI"/>
    <property type="match status" value="1"/>
</dbReference>
<accession>A0ABP7ACK7</accession>
<comment type="caution">
    <text evidence="6">The sequence shown here is derived from an EMBL/GenBank/DDBJ whole genome shotgun (WGS) entry which is preliminary data.</text>
</comment>
<dbReference type="PROSITE" id="PS01081">
    <property type="entry name" value="HTH_TETR_1"/>
    <property type="match status" value="1"/>
</dbReference>
<evidence type="ECO:0000313" key="6">
    <source>
        <dbReference type="EMBL" id="GAA3629427.1"/>
    </source>
</evidence>
<dbReference type="InterPro" id="IPR001647">
    <property type="entry name" value="HTH_TetR"/>
</dbReference>
<dbReference type="SUPFAM" id="SSF46689">
    <property type="entry name" value="Homeodomain-like"/>
    <property type="match status" value="1"/>
</dbReference>
<evidence type="ECO:0000256" key="1">
    <source>
        <dbReference type="ARBA" id="ARBA00023015"/>
    </source>
</evidence>
<dbReference type="SUPFAM" id="SSF48498">
    <property type="entry name" value="Tetracyclin repressor-like, C-terminal domain"/>
    <property type="match status" value="1"/>
</dbReference>
<dbReference type="InterPro" id="IPR036271">
    <property type="entry name" value="Tet_transcr_reg_TetR-rel_C_sf"/>
</dbReference>
<name>A0ABP7ACK7_9ACTN</name>
<proteinExistence type="predicted"/>
<evidence type="ECO:0000256" key="2">
    <source>
        <dbReference type="ARBA" id="ARBA00023125"/>
    </source>
</evidence>
<feature type="DNA-binding region" description="H-T-H motif" evidence="4">
    <location>
        <begin position="45"/>
        <end position="64"/>
    </location>
</feature>
<dbReference type="EMBL" id="BAAAZO010000010">
    <property type="protein sequence ID" value="GAA3629427.1"/>
    <property type="molecule type" value="Genomic_DNA"/>
</dbReference>
<sequence>MPTSPPAPDEPGPASRPLRADALRNRKRILEAARAQIMERGSELSMDDIARSARVAVGTLYRHFPTKTDLVAATLDVYLIEVAEAMENVLAQPVSGKLAAAGFRDLWFGFLESTSDQFVFKEAAQQLGIDPHGSENQKRTTAALTALLVAGQESGQIRPGIVADDIYLLMSTMPAGRPAPERHRWAELVLPAIMRT</sequence>
<keyword evidence="2 4" id="KW-0238">DNA-binding</keyword>
<dbReference type="PRINTS" id="PR00455">
    <property type="entry name" value="HTHTETR"/>
</dbReference>
<dbReference type="PANTHER" id="PTHR30055">
    <property type="entry name" value="HTH-TYPE TRANSCRIPTIONAL REGULATOR RUTR"/>
    <property type="match status" value="1"/>
</dbReference>
<dbReference type="RefSeq" id="WP_231484393.1">
    <property type="nucleotide sequence ID" value="NZ_BAAAZO010000010.1"/>
</dbReference>
<dbReference type="InterPro" id="IPR009057">
    <property type="entry name" value="Homeodomain-like_sf"/>
</dbReference>
<evidence type="ECO:0000256" key="3">
    <source>
        <dbReference type="ARBA" id="ARBA00023163"/>
    </source>
</evidence>
<dbReference type="InterPro" id="IPR050109">
    <property type="entry name" value="HTH-type_TetR-like_transc_reg"/>
</dbReference>
<dbReference type="Proteomes" id="UP001501074">
    <property type="component" value="Unassembled WGS sequence"/>
</dbReference>
<keyword evidence="3" id="KW-0804">Transcription</keyword>
<dbReference type="InterPro" id="IPR023772">
    <property type="entry name" value="DNA-bd_HTH_TetR-type_CS"/>
</dbReference>
<gene>
    <name evidence="6" type="ORF">GCM10022223_53770</name>
</gene>
<evidence type="ECO:0000313" key="7">
    <source>
        <dbReference type="Proteomes" id="UP001501074"/>
    </source>
</evidence>
<evidence type="ECO:0000256" key="4">
    <source>
        <dbReference type="PROSITE-ProRule" id="PRU00335"/>
    </source>
</evidence>
<protein>
    <submittedName>
        <fullName evidence="6">TetR/AcrR family transcriptional regulator</fullName>
    </submittedName>
</protein>
<keyword evidence="7" id="KW-1185">Reference proteome</keyword>
<dbReference type="Gene3D" id="1.10.357.10">
    <property type="entry name" value="Tetracycline Repressor, domain 2"/>
    <property type="match status" value="1"/>
</dbReference>